<dbReference type="GO" id="GO:0046677">
    <property type="term" value="P:response to antibiotic"/>
    <property type="evidence" value="ECO:0007669"/>
    <property type="project" value="UniProtKB-UniRule"/>
</dbReference>
<evidence type="ECO:0000256" key="5">
    <source>
        <dbReference type="PIRNR" id="PIRNR026412"/>
    </source>
</evidence>
<comment type="subunit">
    <text evidence="5">Monomer.</text>
</comment>
<dbReference type="GO" id="GO:0017001">
    <property type="term" value="P:antibiotic catabolic process"/>
    <property type="evidence" value="ECO:0007669"/>
    <property type="project" value="UniProtKB-UniRule"/>
</dbReference>
<dbReference type="GO" id="GO:0016835">
    <property type="term" value="F:carbon-oxygen lyase activity"/>
    <property type="evidence" value="ECO:0007669"/>
    <property type="project" value="UniProtKB-UniRule"/>
</dbReference>
<dbReference type="InterPro" id="IPR011217">
    <property type="entry name" value="Vgb_bact"/>
</dbReference>
<comment type="function">
    <text evidence="5">Inactivates the type B streptogramin antibiotics by linearizing the lactone ring at the ester linkage, generating a free phenylglycine carboxylate and converting the threonyl moiety into 2-amino-butenoic acid.</text>
</comment>
<comment type="cofactor">
    <cofactor evidence="5">
        <name>Mg(2+)</name>
        <dbReference type="ChEBI" id="CHEBI:18420"/>
    </cofactor>
</comment>
<protein>
    <recommendedName>
        <fullName evidence="5">Virginiamycin B lyase</fullName>
        <ecNumber evidence="5">4.2.99.-</ecNumber>
    </recommendedName>
    <alternativeName>
        <fullName evidence="5">Streptogramin B lyase</fullName>
    </alternativeName>
</protein>
<keyword evidence="4 5" id="KW-0046">Antibiotic resistance</keyword>
<dbReference type="EMBL" id="CP157679">
    <property type="protein sequence ID" value="XBP73186.1"/>
    <property type="molecule type" value="Genomic_DNA"/>
</dbReference>
<sequence length="347" mass="37492">MAVPMNAHSFHSAQMTRISRRSTLGALSAVLLWPGAGRAQPPDAARLQSWPLNTPRATGIHDLAPAPDGGVWFSAQRSGHLGWFDPRTGKPELISLGDASSPHGVIAGPDGAAWLTDGGQNAIARVSWPAREVRLFHLPAATPHANLNTCAFDGDGDLWFTGQSGYVGKVAVRTGLVSVKASPRGRGPYGICATPRGDVWWCSLAGSFIAQIDRKTGMSRIVEPPTQRQGARRVWSDSRGRIWVAEWNSGNLSMHDPALGMGANSWRTWKAPGTDPHVYAVYVDDQDIVWAAEWSNNAMLRFDPGSEKFGVLPMPRPAANIRQILGRPGEVWLPESGTEFISVIRTG</sequence>
<proteinExistence type="inferred from homology"/>
<dbReference type="PIRSF" id="PIRSF026412">
    <property type="entry name" value="Streptogrm_lyase"/>
    <property type="match status" value="1"/>
</dbReference>
<evidence type="ECO:0000256" key="1">
    <source>
        <dbReference type="ARBA" id="ARBA00022723"/>
    </source>
</evidence>
<dbReference type="Gene3D" id="2.130.10.10">
    <property type="entry name" value="YVTN repeat-like/Quinoprotein amine dehydrogenase"/>
    <property type="match status" value="2"/>
</dbReference>
<reference evidence="6" key="1">
    <citation type="submission" date="2024-05" db="EMBL/GenBank/DDBJ databases">
        <authorList>
            <person name="Bunk B."/>
            <person name="Swiderski J."/>
            <person name="Sproer C."/>
            <person name="Thiel V."/>
        </authorList>
    </citation>
    <scope>NUCLEOTIDE SEQUENCE</scope>
    <source>
        <strain evidence="6">DSM 17735</strain>
        <plasmid evidence="6">p4</plasmid>
    </source>
</reference>
<evidence type="ECO:0000256" key="4">
    <source>
        <dbReference type="ARBA" id="ARBA00023251"/>
    </source>
</evidence>
<name>A0AAU7M036_9BURK</name>
<keyword evidence="3 5" id="KW-0456">Lyase</keyword>
<dbReference type="InterPro" id="IPR015943">
    <property type="entry name" value="WD40/YVTN_repeat-like_dom_sf"/>
</dbReference>
<keyword evidence="2 5" id="KW-0460">Magnesium</keyword>
<evidence type="ECO:0000313" key="6">
    <source>
        <dbReference type="EMBL" id="XBP73186.1"/>
    </source>
</evidence>
<dbReference type="RefSeq" id="WP_349283213.1">
    <property type="nucleotide sequence ID" value="NZ_CBCSCU010000064.1"/>
</dbReference>
<dbReference type="GO" id="GO:0030288">
    <property type="term" value="C:outer membrane-bounded periplasmic space"/>
    <property type="evidence" value="ECO:0007669"/>
    <property type="project" value="TreeGrafter"/>
</dbReference>
<dbReference type="PANTHER" id="PTHR40274:SF3">
    <property type="entry name" value="VIRGINIAMYCIN B LYASE"/>
    <property type="match status" value="1"/>
</dbReference>
<dbReference type="SUPFAM" id="SSF101898">
    <property type="entry name" value="NHL repeat"/>
    <property type="match status" value="1"/>
</dbReference>
<keyword evidence="1 5" id="KW-0479">Metal-binding</keyword>
<accession>A0AAU7M036</accession>
<dbReference type="EC" id="4.2.99.-" evidence="5"/>
<dbReference type="Pfam" id="PF24684">
    <property type="entry name" value="Vgb_lyase"/>
    <property type="match status" value="1"/>
</dbReference>
<gene>
    <name evidence="6" type="ORF">ABLV49_25660</name>
</gene>
<dbReference type="GO" id="GO:0000287">
    <property type="term" value="F:magnesium ion binding"/>
    <property type="evidence" value="ECO:0007669"/>
    <property type="project" value="UniProtKB-UniRule"/>
</dbReference>
<dbReference type="PANTHER" id="PTHR40274">
    <property type="entry name" value="VIRGINIAMYCIN B LYASE"/>
    <property type="match status" value="1"/>
</dbReference>
<dbReference type="InterPro" id="IPR051344">
    <property type="entry name" value="Vgb"/>
</dbReference>
<geneLocation type="plasmid" evidence="6">
    <name>p4</name>
</geneLocation>
<organism evidence="6">
    <name type="scientific">Polaromonas hydrogenivorans</name>
    <dbReference type="NCBI Taxonomy" id="335476"/>
    <lineage>
        <taxon>Bacteria</taxon>
        <taxon>Pseudomonadati</taxon>
        <taxon>Pseudomonadota</taxon>
        <taxon>Betaproteobacteria</taxon>
        <taxon>Burkholderiales</taxon>
        <taxon>Comamonadaceae</taxon>
        <taxon>Polaromonas</taxon>
    </lineage>
</organism>
<evidence type="ECO:0000256" key="3">
    <source>
        <dbReference type="ARBA" id="ARBA00023239"/>
    </source>
</evidence>
<dbReference type="AlphaFoldDB" id="A0AAU7M036"/>
<comment type="similarity">
    <text evidence="5">Belongs to the Vgb family.</text>
</comment>
<evidence type="ECO:0000256" key="2">
    <source>
        <dbReference type="ARBA" id="ARBA00022842"/>
    </source>
</evidence>
<keyword evidence="6" id="KW-0614">Plasmid</keyword>